<dbReference type="PRINTS" id="PR00988">
    <property type="entry name" value="URIDINKINASE"/>
</dbReference>
<keyword evidence="2" id="KW-0808">Transferase</keyword>
<reference evidence="2" key="1">
    <citation type="submission" date="2025-08" db="UniProtKB">
        <authorList>
            <consortium name="RefSeq"/>
        </authorList>
    </citation>
    <scope>IDENTIFICATION</scope>
    <source>
        <strain evidence="2">USDA-PBARC FA_bdor</strain>
        <tissue evidence="2">Whole organism</tissue>
    </source>
</reference>
<proteinExistence type="predicted"/>
<dbReference type="Gene3D" id="3.40.50.300">
    <property type="entry name" value="P-loop containing nucleotide triphosphate hydrolases"/>
    <property type="match status" value="1"/>
</dbReference>
<dbReference type="KEGG" id="fas:105271482"/>
<gene>
    <name evidence="2" type="primary">LOC105271482</name>
</gene>
<sequence length="193" mass="22670">MGKWIVIGIAGATCSGKTTLAKKLHEKFKNSVLISQDSYFLAKDDPRHVHIPELNHHNWDILESLDMEKMHSDILEIMSSGGAGRKENDVQFLIVDGFLLFNYKPIFDLCDIRYFLELSREECERRRSRRVYDPPDVPRYFEVVVWPQYARYKKEIQEDEALVKGITFLDGTVNNDQTFQRILREITQKCQRN</sequence>
<dbReference type="PANTHER" id="PTHR10285">
    <property type="entry name" value="URIDINE KINASE"/>
    <property type="match status" value="1"/>
</dbReference>
<keyword evidence="1" id="KW-1185">Reference proteome</keyword>
<dbReference type="RefSeq" id="XP_011311360.1">
    <property type="nucleotide sequence ID" value="XM_011313058.1"/>
</dbReference>
<dbReference type="GeneID" id="105271482"/>
<protein>
    <submittedName>
        <fullName evidence="2">Nicotinamide riboside kinase 1</fullName>
    </submittedName>
</protein>
<dbReference type="InterPro" id="IPR027417">
    <property type="entry name" value="P-loop_NTPase"/>
</dbReference>
<evidence type="ECO:0000313" key="1">
    <source>
        <dbReference type="Proteomes" id="UP000694866"/>
    </source>
</evidence>
<dbReference type="Pfam" id="PF13238">
    <property type="entry name" value="AAA_18"/>
    <property type="match status" value="1"/>
</dbReference>
<evidence type="ECO:0000313" key="2">
    <source>
        <dbReference type="RefSeq" id="XP_011311360.1"/>
    </source>
</evidence>
<dbReference type="GO" id="GO:0016301">
    <property type="term" value="F:kinase activity"/>
    <property type="evidence" value="ECO:0007669"/>
    <property type="project" value="UniProtKB-KW"/>
</dbReference>
<dbReference type="SUPFAM" id="SSF52540">
    <property type="entry name" value="P-loop containing nucleoside triphosphate hydrolases"/>
    <property type="match status" value="1"/>
</dbReference>
<keyword evidence="2" id="KW-0418">Kinase</keyword>
<dbReference type="OrthoDB" id="10041966at2759"/>
<dbReference type="Proteomes" id="UP000694866">
    <property type="component" value="Unplaced"/>
</dbReference>
<dbReference type="AlphaFoldDB" id="A0A9R1TKX8"/>
<accession>A0A9R1TKX8</accession>
<dbReference type="CTD" id="100163578"/>
<organism evidence="1 2">
    <name type="scientific">Fopius arisanus</name>
    <dbReference type="NCBI Taxonomy" id="64838"/>
    <lineage>
        <taxon>Eukaryota</taxon>
        <taxon>Metazoa</taxon>
        <taxon>Ecdysozoa</taxon>
        <taxon>Arthropoda</taxon>
        <taxon>Hexapoda</taxon>
        <taxon>Insecta</taxon>
        <taxon>Pterygota</taxon>
        <taxon>Neoptera</taxon>
        <taxon>Endopterygota</taxon>
        <taxon>Hymenoptera</taxon>
        <taxon>Apocrita</taxon>
        <taxon>Ichneumonoidea</taxon>
        <taxon>Braconidae</taxon>
        <taxon>Opiinae</taxon>
        <taxon>Fopius</taxon>
    </lineage>
</organism>
<name>A0A9R1TKX8_9HYME</name>